<dbReference type="SUPFAM" id="SSF53383">
    <property type="entry name" value="PLP-dependent transferases"/>
    <property type="match status" value="1"/>
</dbReference>
<protein>
    <recommendedName>
        <fullName evidence="2">cysteine-S-conjugate beta-lyase</fullName>
        <ecNumber evidence="2">4.4.1.13</ecNumber>
    </recommendedName>
</protein>
<dbReference type="Proteomes" id="UP000253744">
    <property type="component" value="Chromosome"/>
</dbReference>
<dbReference type="KEGG" id="dwu:DVJ83_04605"/>
<dbReference type="EC" id="4.4.1.13" evidence="2"/>
<dbReference type="Gene3D" id="3.90.1150.10">
    <property type="entry name" value="Aspartate Aminotransferase, domain 1"/>
    <property type="match status" value="1"/>
</dbReference>
<dbReference type="GO" id="GO:0047804">
    <property type="term" value="F:cysteine-S-conjugate beta-lyase activity"/>
    <property type="evidence" value="ECO:0007669"/>
    <property type="project" value="UniProtKB-EC"/>
</dbReference>
<dbReference type="RefSeq" id="WP_114671557.1">
    <property type="nucleotide sequence ID" value="NZ_CP031158.1"/>
</dbReference>
<dbReference type="STRING" id="1288484.GCA_000348665_02700"/>
<keyword evidence="7" id="KW-0032">Aminotransferase</keyword>
<evidence type="ECO:0000256" key="1">
    <source>
        <dbReference type="ARBA" id="ARBA00001933"/>
    </source>
</evidence>
<evidence type="ECO:0000313" key="8">
    <source>
        <dbReference type="Proteomes" id="UP000253744"/>
    </source>
</evidence>
<dbReference type="InterPro" id="IPR051798">
    <property type="entry name" value="Class-II_PLP-Dep_Aminotrans"/>
</dbReference>
<accession>A0A345IFU1</accession>
<dbReference type="InterPro" id="IPR015424">
    <property type="entry name" value="PyrdxlP-dep_Trfase"/>
</dbReference>
<dbReference type="EMBL" id="CP031158">
    <property type="protein sequence ID" value="AXG98563.1"/>
    <property type="molecule type" value="Genomic_DNA"/>
</dbReference>
<reference evidence="7 8" key="1">
    <citation type="submission" date="2018-07" db="EMBL/GenBank/DDBJ databases">
        <title>Complete Genome and Methylome Analysis of Deinococcus wulumuqiensis NEB 479.</title>
        <authorList>
            <person name="Fomenkov A."/>
            <person name="Luyten Y."/>
            <person name="Vincze T."/>
            <person name="Anton B.P."/>
            <person name="Clark T."/>
            <person name="Roberts R.J."/>
            <person name="Morgan R.D."/>
        </authorList>
    </citation>
    <scope>NUCLEOTIDE SEQUENCE [LARGE SCALE GENOMIC DNA]</scope>
    <source>
        <strain evidence="7 8">NEB 479</strain>
    </source>
</reference>
<comment type="similarity">
    <text evidence="5">Belongs to the class-II pyridoxal-phosphate-dependent aminotransferase family. MalY/PatB cystathionine beta-lyase subfamily.</text>
</comment>
<name>A0A345IFU1_9DEIO</name>
<evidence type="ECO:0000256" key="5">
    <source>
        <dbReference type="ARBA" id="ARBA00037974"/>
    </source>
</evidence>
<dbReference type="InterPro" id="IPR015421">
    <property type="entry name" value="PyrdxlP-dep_Trfase_major"/>
</dbReference>
<evidence type="ECO:0000256" key="4">
    <source>
        <dbReference type="ARBA" id="ARBA00023239"/>
    </source>
</evidence>
<evidence type="ECO:0000313" key="7">
    <source>
        <dbReference type="EMBL" id="AXG98563.1"/>
    </source>
</evidence>
<comment type="cofactor">
    <cofactor evidence="1">
        <name>pyridoxal 5'-phosphate</name>
        <dbReference type="ChEBI" id="CHEBI:597326"/>
    </cofactor>
</comment>
<dbReference type="PANTHER" id="PTHR43525">
    <property type="entry name" value="PROTEIN MALY"/>
    <property type="match status" value="1"/>
</dbReference>
<dbReference type="AlphaFoldDB" id="A0A345IFU1"/>
<keyword evidence="4" id="KW-0456">Lyase</keyword>
<keyword evidence="7" id="KW-0808">Transferase</keyword>
<organism evidence="7 8">
    <name type="scientific">Deinococcus wulumuqiensis</name>
    <dbReference type="NCBI Taxonomy" id="980427"/>
    <lineage>
        <taxon>Bacteria</taxon>
        <taxon>Thermotogati</taxon>
        <taxon>Deinococcota</taxon>
        <taxon>Deinococci</taxon>
        <taxon>Deinococcales</taxon>
        <taxon>Deinococcaceae</taxon>
        <taxon>Deinococcus</taxon>
    </lineage>
</organism>
<evidence type="ECO:0000256" key="2">
    <source>
        <dbReference type="ARBA" id="ARBA00012224"/>
    </source>
</evidence>
<dbReference type="Gene3D" id="3.40.640.10">
    <property type="entry name" value="Type I PLP-dependent aspartate aminotransferase-like (Major domain)"/>
    <property type="match status" value="1"/>
</dbReference>
<feature type="domain" description="Aminotransferase class I/classII large" evidence="6">
    <location>
        <begin position="70"/>
        <end position="392"/>
    </location>
</feature>
<dbReference type="InterPro" id="IPR004839">
    <property type="entry name" value="Aminotransferase_I/II_large"/>
</dbReference>
<dbReference type="Pfam" id="PF00155">
    <property type="entry name" value="Aminotran_1_2"/>
    <property type="match status" value="1"/>
</dbReference>
<gene>
    <name evidence="7" type="ORF">DVJ83_04605</name>
</gene>
<dbReference type="InterPro" id="IPR015422">
    <property type="entry name" value="PyrdxlP-dep_Trfase_small"/>
</dbReference>
<evidence type="ECO:0000256" key="3">
    <source>
        <dbReference type="ARBA" id="ARBA00022898"/>
    </source>
</evidence>
<keyword evidence="3" id="KW-0663">Pyridoxal phosphate</keyword>
<dbReference type="PANTHER" id="PTHR43525:SF1">
    <property type="entry name" value="PROTEIN MALY"/>
    <property type="match status" value="1"/>
</dbReference>
<dbReference type="GO" id="GO:0030170">
    <property type="term" value="F:pyridoxal phosphate binding"/>
    <property type="evidence" value="ECO:0007669"/>
    <property type="project" value="InterPro"/>
</dbReference>
<dbReference type="CDD" id="cd00609">
    <property type="entry name" value="AAT_like"/>
    <property type="match status" value="1"/>
</dbReference>
<dbReference type="GO" id="GO:0008483">
    <property type="term" value="F:transaminase activity"/>
    <property type="evidence" value="ECO:0007669"/>
    <property type="project" value="UniProtKB-KW"/>
</dbReference>
<proteinExistence type="inferred from homology"/>
<sequence length="401" mass="44653">MSLPHGTSPDDLSDEFFGALDAQALAHPESIKWQHYGEGVIPMWIADMDFPVAPPILRALEDRLTRPLGYPTTDTRLITGLQAKWKGQGLDEVPADGIHFTPSVVPALYAGIHGLTDPGDRVVTMTPIYHPFHLAIQELGREVAAARLREGEARWEIDWDALEQAAQGAKLLMLCHPHNPCGRVWDAEELRRLRDLVLAHDLRVISDELHADLSFTGGPFESFAADPRVRDRTLTVTGPCKAFNTAGLGIGVMFTHDPELLAQVRRRVTGLGGHPSALSFVMWRAALEEGQPWLNGAVEYLRGNRDFLVSFLRERLPWVRLTVPEATYLAWLDLRGHPEAGRIQDFLLEEARVAVHNGPTFAPDQQGAEYQGFVRLNFATSRALLTEALERLARALETRRG</sequence>
<evidence type="ECO:0000259" key="6">
    <source>
        <dbReference type="Pfam" id="PF00155"/>
    </source>
</evidence>